<dbReference type="InterPro" id="IPR008906">
    <property type="entry name" value="HATC_C_dom"/>
</dbReference>
<evidence type="ECO:0000256" key="2">
    <source>
        <dbReference type="ARBA" id="ARBA00022723"/>
    </source>
</evidence>
<dbReference type="GO" id="GO:0008270">
    <property type="term" value="F:zinc ion binding"/>
    <property type="evidence" value="ECO:0007669"/>
    <property type="project" value="UniProtKB-KW"/>
</dbReference>
<dbReference type="Proteomes" id="UP000218209">
    <property type="component" value="Unassembled WGS sequence"/>
</dbReference>
<dbReference type="GO" id="GO:0046983">
    <property type="term" value="F:protein dimerization activity"/>
    <property type="evidence" value="ECO:0007669"/>
    <property type="project" value="InterPro"/>
</dbReference>
<evidence type="ECO:0000256" key="1">
    <source>
        <dbReference type="ARBA" id="ARBA00004123"/>
    </source>
</evidence>
<evidence type="ECO:0000313" key="9">
    <source>
        <dbReference type="Proteomes" id="UP000218209"/>
    </source>
</evidence>
<dbReference type="InterPro" id="IPR052035">
    <property type="entry name" value="ZnF_BED_domain_contain"/>
</dbReference>
<keyword evidence="3" id="KW-0863">Zinc-finger</keyword>
<proteinExistence type="predicted"/>
<protein>
    <recommendedName>
        <fullName evidence="7">HAT C-terminal dimerisation domain-containing protein</fullName>
    </recommendedName>
</protein>
<dbReference type="Pfam" id="PF05699">
    <property type="entry name" value="Dimer_Tnp_hAT"/>
    <property type="match status" value="1"/>
</dbReference>
<feature type="domain" description="HAT C-terminal dimerisation" evidence="7">
    <location>
        <begin position="694"/>
        <end position="772"/>
    </location>
</feature>
<dbReference type="PANTHER" id="PTHR46481:SF10">
    <property type="entry name" value="ZINC FINGER BED DOMAIN-CONTAINING PROTEIN 39"/>
    <property type="match status" value="1"/>
</dbReference>
<dbReference type="OrthoDB" id="1607513at2759"/>
<dbReference type="GO" id="GO:0005634">
    <property type="term" value="C:nucleus"/>
    <property type="evidence" value="ECO:0007669"/>
    <property type="project" value="UniProtKB-SubCell"/>
</dbReference>
<organism evidence="8 9">
    <name type="scientific">Porphyra umbilicalis</name>
    <name type="common">Purple laver</name>
    <name type="synonym">Red alga</name>
    <dbReference type="NCBI Taxonomy" id="2786"/>
    <lineage>
        <taxon>Eukaryota</taxon>
        <taxon>Rhodophyta</taxon>
        <taxon>Bangiophyceae</taxon>
        <taxon>Bangiales</taxon>
        <taxon>Bangiaceae</taxon>
        <taxon>Porphyra</taxon>
    </lineage>
</organism>
<evidence type="ECO:0000313" key="8">
    <source>
        <dbReference type="EMBL" id="OSX73887.1"/>
    </source>
</evidence>
<dbReference type="PANTHER" id="PTHR46481">
    <property type="entry name" value="ZINC FINGER BED DOMAIN-CONTAINING PROTEIN 4"/>
    <property type="match status" value="1"/>
</dbReference>
<dbReference type="EMBL" id="KV918974">
    <property type="protein sequence ID" value="OSX73887.1"/>
    <property type="molecule type" value="Genomic_DNA"/>
</dbReference>
<evidence type="ECO:0000256" key="4">
    <source>
        <dbReference type="ARBA" id="ARBA00022833"/>
    </source>
</evidence>
<gene>
    <name evidence="8" type="ORF">BU14_0322s0021</name>
</gene>
<dbReference type="InterPro" id="IPR012337">
    <property type="entry name" value="RNaseH-like_sf"/>
</dbReference>
<sequence>MPSVGAMSTHGEGESAADSGGMGGSNLQDVPPADREPGRQRGASGGVDDQRILPHDCNLESVDTFLGLCGALREIPTEVMYERATGTLLNKDVATKGRRSSMWNFVELDQSPGDKDGNLVALCILCHRLQESEKDCLTFLRKGNNSNGIKHFEWAAAKDLPTTKELSHARAVVHFLKNVAGGNRSKRLNPDNSIDRFVNNDRRADNLRFVTMQVMTLSPHSLAANQYVRLLLEISTHLINCVRAKFQAAKKRMRGIPFIHVVTELWTDKHTTNSYASVVVRYVDPADCEMTVLHLGVSLFVCKHDHTNIVLFLRGRLAYFSLAMSDVCSTTTDSGSNVRKACVDDMEAPWLPCFAHSMHNAEQYSLGWTSSRPPGALEDADGMVVARRDRSGNPHTKALLARMRKLTGHFNHSERSAAIFHDLDVPQQGDSRDLITDLVTRWGSTYCAIARMLTLYDRLAAFFASPQVRSSQRRRRLTSADWDRLRQILGVLRSAFEVTTAAEGDDDALIDLVSLMGSLRLALHSPTVTVPCHAAPPLAVGDRAIEAYCDFNPTGLKFEPGKESLCAEAAAVVMVLREQLDARFFNVEDPTRNVLKNHAVLRSCILSPGGVSLLRKLSELVNQPDPYGAAVASVRELCNSLAPSCIPLASTTLAAAPRSSRRRARSSLIDLLINGSNSAAVQQQSPSATACAELEAFLQLAEINQKQQPQHFWREYKETFPVLYLVACSSLGAVASSAASERDFSTGGAVMRKNRTRLLPQHLEMHCFIHDNVDLLPTPIEAVTAMTNEQANKVRAAMPMAGRQQDLEGDINTSADEE</sequence>
<keyword evidence="9" id="KW-1185">Reference proteome</keyword>
<feature type="region of interest" description="Disordered" evidence="6">
    <location>
        <begin position="1"/>
        <end position="52"/>
    </location>
</feature>
<keyword evidence="2" id="KW-0479">Metal-binding</keyword>
<evidence type="ECO:0000256" key="5">
    <source>
        <dbReference type="ARBA" id="ARBA00023242"/>
    </source>
</evidence>
<comment type="subcellular location">
    <subcellularLocation>
        <location evidence="1">Nucleus</location>
    </subcellularLocation>
</comment>
<evidence type="ECO:0000256" key="6">
    <source>
        <dbReference type="SAM" id="MobiDB-lite"/>
    </source>
</evidence>
<keyword evidence="4" id="KW-0862">Zinc</keyword>
<accession>A0A1X6NZ82</accession>
<evidence type="ECO:0000259" key="7">
    <source>
        <dbReference type="Pfam" id="PF05699"/>
    </source>
</evidence>
<keyword evidence="5" id="KW-0539">Nucleus</keyword>
<dbReference type="SUPFAM" id="SSF53098">
    <property type="entry name" value="Ribonuclease H-like"/>
    <property type="match status" value="1"/>
</dbReference>
<name>A0A1X6NZ82_PORUM</name>
<dbReference type="AlphaFoldDB" id="A0A1X6NZ82"/>
<reference evidence="8 9" key="1">
    <citation type="submission" date="2017-03" db="EMBL/GenBank/DDBJ databases">
        <title>WGS assembly of Porphyra umbilicalis.</title>
        <authorList>
            <person name="Brawley S.H."/>
            <person name="Blouin N.A."/>
            <person name="Ficko-Blean E."/>
            <person name="Wheeler G.L."/>
            <person name="Lohr M."/>
            <person name="Goodson H.V."/>
            <person name="Jenkins J.W."/>
            <person name="Blaby-Haas C.E."/>
            <person name="Helliwell K.E."/>
            <person name="Chan C."/>
            <person name="Marriage T."/>
            <person name="Bhattacharya D."/>
            <person name="Klein A.S."/>
            <person name="Badis Y."/>
            <person name="Brodie J."/>
            <person name="Cao Y."/>
            <person name="Collen J."/>
            <person name="Dittami S.M."/>
            <person name="Gachon C.M."/>
            <person name="Green B.R."/>
            <person name="Karpowicz S."/>
            <person name="Kim J.W."/>
            <person name="Kudahl U."/>
            <person name="Lin S."/>
            <person name="Michel G."/>
            <person name="Mittag M."/>
            <person name="Olson B.J."/>
            <person name="Pangilinan J."/>
            <person name="Peng Y."/>
            <person name="Qiu H."/>
            <person name="Shu S."/>
            <person name="Singer J.T."/>
            <person name="Smith A.G."/>
            <person name="Sprecher B.N."/>
            <person name="Wagner V."/>
            <person name="Wang W."/>
            <person name="Wang Z.-Y."/>
            <person name="Yan J."/>
            <person name="Yarish C."/>
            <person name="Zoeuner-Riek S."/>
            <person name="Zhuang Y."/>
            <person name="Zou Y."/>
            <person name="Lindquist E.A."/>
            <person name="Grimwood J."/>
            <person name="Barry K."/>
            <person name="Rokhsar D.S."/>
            <person name="Schmutz J."/>
            <person name="Stiller J.W."/>
            <person name="Grossman A.R."/>
            <person name="Prochnik S.E."/>
        </authorList>
    </citation>
    <scope>NUCLEOTIDE SEQUENCE [LARGE SCALE GENOMIC DNA]</scope>
    <source>
        <strain evidence="8">4086291</strain>
    </source>
</reference>
<evidence type="ECO:0000256" key="3">
    <source>
        <dbReference type="ARBA" id="ARBA00022771"/>
    </source>
</evidence>